<dbReference type="Proteomes" id="UP000644115">
    <property type="component" value="Unassembled WGS sequence"/>
</dbReference>
<dbReference type="GO" id="GO:0019239">
    <property type="term" value="F:deaminase activity"/>
    <property type="evidence" value="ECO:0007669"/>
    <property type="project" value="UniProtKB-ARBA"/>
</dbReference>
<dbReference type="PANTHER" id="PTHR32027">
    <property type="entry name" value="CYTOSINE DEAMINASE"/>
    <property type="match status" value="1"/>
</dbReference>
<dbReference type="InterPro" id="IPR013108">
    <property type="entry name" value="Amidohydro_3"/>
</dbReference>
<keyword evidence="1" id="KW-0479">Metal-binding</keyword>
<dbReference type="FunFam" id="3.20.20.140:FF:000019">
    <property type="entry name" value="Cytosine deaminase"/>
    <property type="match status" value="1"/>
</dbReference>
<dbReference type="PANTHER" id="PTHR32027:SF0">
    <property type="entry name" value="CYTOSINE DEAMINASE"/>
    <property type="match status" value="1"/>
</dbReference>
<dbReference type="InterPro" id="IPR052349">
    <property type="entry name" value="Metallo-hydrolase_Enzymes"/>
</dbReference>
<dbReference type="NCBIfam" id="NF005748">
    <property type="entry name" value="PRK07572.1"/>
    <property type="match status" value="1"/>
</dbReference>
<dbReference type="Gene3D" id="3.20.20.140">
    <property type="entry name" value="Metal-dependent hydrolases"/>
    <property type="match status" value="1"/>
</dbReference>
<evidence type="ECO:0000313" key="5">
    <source>
        <dbReference type="Proteomes" id="UP000644115"/>
    </source>
</evidence>
<keyword evidence="5" id="KW-1185">Reference proteome</keyword>
<dbReference type="SUPFAM" id="SSF51338">
    <property type="entry name" value="Composite domain of metallo-dependent hydrolases"/>
    <property type="match status" value="1"/>
</dbReference>
<dbReference type="AlphaFoldDB" id="A0A923NDW4"/>
<dbReference type="RefSeq" id="WP_249287544.1">
    <property type="nucleotide sequence ID" value="NZ_JACRWC010000111.1"/>
</dbReference>
<protein>
    <submittedName>
        <fullName evidence="4">Amidohydrolase family protein</fullName>
    </submittedName>
</protein>
<feature type="domain" description="Amidohydrolase 3" evidence="3">
    <location>
        <begin position="41"/>
        <end position="402"/>
    </location>
</feature>
<dbReference type="EMBL" id="JACRWC010000111">
    <property type="protein sequence ID" value="MBC6000229.1"/>
    <property type="molecule type" value="Genomic_DNA"/>
</dbReference>
<evidence type="ECO:0000313" key="4">
    <source>
        <dbReference type="EMBL" id="MBC6000229.1"/>
    </source>
</evidence>
<dbReference type="CDD" id="cd01293">
    <property type="entry name" value="Bact_CD"/>
    <property type="match status" value="1"/>
</dbReference>
<keyword evidence="2" id="KW-0378">Hydrolase</keyword>
<comment type="caution">
    <text evidence="4">The sequence shown here is derived from an EMBL/GenBank/DDBJ whole genome shotgun (WGS) entry which is preliminary data.</text>
</comment>
<dbReference type="SUPFAM" id="SSF51556">
    <property type="entry name" value="Metallo-dependent hydrolases"/>
    <property type="match status" value="1"/>
</dbReference>
<evidence type="ECO:0000259" key="3">
    <source>
        <dbReference type="Pfam" id="PF07969"/>
    </source>
</evidence>
<organism evidence="4 5">
    <name type="scientific">Lentihominibacter faecis</name>
    <dbReference type="NCBI Taxonomy" id="2764712"/>
    <lineage>
        <taxon>Bacteria</taxon>
        <taxon>Bacillati</taxon>
        <taxon>Bacillota</taxon>
        <taxon>Clostridia</taxon>
        <taxon>Peptostreptococcales</taxon>
        <taxon>Anaerovoracaceae</taxon>
        <taxon>Lentihominibacter</taxon>
    </lineage>
</organism>
<dbReference type="Gene3D" id="2.30.40.10">
    <property type="entry name" value="Urease, subunit C, domain 1"/>
    <property type="match status" value="1"/>
</dbReference>
<name>A0A923NDW4_9FIRM</name>
<dbReference type="GO" id="GO:0016814">
    <property type="term" value="F:hydrolase activity, acting on carbon-nitrogen (but not peptide) bonds, in cyclic amidines"/>
    <property type="evidence" value="ECO:0007669"/>
    <property type="project" value="TreeGrafter"/>
</dbReference>
<dbReference type="GO" id="GO:0046872">
    <property type="term" value="F:metal ion binding"/>
    <property type="evidence" value="ECO:0007669"/>
    <property type="project" value="UniProtKB-KW"/>
</dbReference>
<accession>A0A923NDW4</accession>
<evidence type="ECO:0000256" key="1">
    <source>
        <dbReference type="ARBA" id="ARBA00022723"/>
    </source>
</evidence>
<gene>
    <name evidence="4" type="ORF">H8876_09480</name>
</gene>
<reference evidence="4" key="1">
    <citation type="submission" date="2020-08" db="EMBL/GenBank/DDBJ databases">
        <authorList>
            <person name="Liu C."/>
            <person name="Sun Q."/>
        </authorList>
    </citation>
    <scope>NUCLEOTIDE SEQUENCE</scope>
    <source>
        <strain evidence="4">BX16</strain>
    </source>
</reference>
<proteinExistence type="predicted"/>
<sequence>MKNLLIKNAKLRYTNELTDILICDGIFQKIGKITDPPADTEIIDATGNLVTPPIIDPHVHLDAVLVAGILPRKNQTGTLLESIDIWSDWKPGLTKKMLKENARKVIDWYVANGVLRVRTHADCTDPTLVTVESLLELKEEVRDLIDIQVVAFPQNGIYSDPANLGLLEESIRMGVDVIGGAPHIEYTREDGVRDVETVFELAEKHDKLIDIHIDETGDPHSRFIEVMAKESINRHMGPRATGSHTTAMHNYDNDYAYKLIGNLAKANMNMIVNPSANLLLQSRMCGYPKPRGIARADEMLARGVNVSIGHDSVMDPWYSLGKACLLQQAFLMLHAGHMNGAEQIQQVFDMITTNSAKTLHLDNYGIAEGNQADLIIFDAATEDDILRLQSECTYVIRKGKIICQTTPAKRKLTYDAEPSYVDFKL</sequence>
<dbReference type="InterPro" id="IPR032466">
    <property type="entry name" value="Metal_Hydrolase"/>
</dbReference>
<dbReference type="Pfam" id="PF07969">
    <property type="entry name" value="Amidohydro_3"/>
    <property type="match status" value="1"/>
</dbReference>
<evidence type="ECO:0000256" key="2">
    <source>
        <dbReference type="ARBA" id="ARBA00022801"/>
    </source>
</evidence>
<dbReference type="InterPro" id="IPR011059">
    <property type="entry name" value="Metal-dep_hydrolase_composite"/>
</dbReference>